<dbReference type="NCBIfam" id="TIGR01655">
    <property type="entry name" value="yxeA_fam"/>
    <property type="match status" value="1"/>
</dbReference>
<dbReference type="OrthoDB" id="8719215at2"/>
<accession>A0A1L8R4Z3</accession>
<evidence type="ECO:0000313" key="3">
    <source>
        <dbReference type="Proteomes" id="UP000182835"/>
    </source>
</evidence>
<dbReference type="AlphaFoldDB" id="A0A1L8R4Z3"/>
<dbReference type="STRING" id="317010.RU96_GL000583"/>
<keyword evidence="2" id="KW-0547">Nucleotide-binding</keyword>
<dbReference type="Proteomes" id="UP000216797">
    <property type="component" value="Unassembled WGS sequence"/>
</dbReference>
<keyword evidence="2" id="KW-0067">ATP-binding</keyword>
<sequence>MKKLLIVLVALLGIGFIGLKVADYFIMGGEQYYVKITTDGQREDVKADNGENVTQYKYSLPGYDKDGNEKQMDFNAFKDRPLRKNAYLKITWNKNKGVTSYEEVKESELPTAAKEKLE</sequence>
<keyword evidence="4" id="KW-1185">Reference proteome</keyword>
<gene>
    <name evidence="2" type="ORF">AKL21_07675</name>
    <name evidence="1" type="ORF">RU96_GL000583</name>
</gene>
<reference evidence="1 3" key="1">
    <citation type="submission" date="2014-12" db="EMBL/GenBank/DDBJ databases">
        <title>Draft genome sequences of 29 type strains of Enterococci.</title>
        <authorList>
            <person name="Zhong Z."/>
            <person name="Sun Z."/>
            <person name="Liu W."/>
            <person name="Zhang W."/>
            <person name="Zhang H."/>
        </authorList>
    </citation>
    <scope>NUCLEOTIDE SEQUENCE [LARGE SCALE GENOMIC DNA]</scope>
    <source>
        <strain evidence="1 3">DSM 21207</strain>
    </source>
</reference>
<reference evidence="2 4" key="2">
    <citation type="submission" date="2015-08" db="EMBL/GenBank/DDBJ databases">
        <title>Enterococcus genome sequence.</title>
        <authorList>
            <person name="Acedo J.Z."/>
            <person name="Vederas J.C."/>
        </authorList>
    </citation>
    <scope>NUCLEOTIDE SEQUENCE [LARGE SCALE GENOMIC DNA]</scope>
    <source>
        <strain evidence="2 4">49</strain>
    </source>
</reference>
<comment type="caution">
    <text evidence="1">The sequence shown here is derived from an EMBL/GenBank/DDBJ whole genome shotgun (WGS) entry which is preliminary data.</text>
</comment>
<dbReference type="InterPro" id="IPR036166">
    <property type="entry name" value="YxeA-like_sf"/>
</dbReference>
<dbReference type="PANTHER" id="PTHR36433">
    <property type="entry name" value="HYPOTHETICAL CYTOSOLIC PROTEIN"/>
    <property type="match status" value="1"/>
</dbReference>
<dbReference type="EMBL" id="JXKG01000013">
    <property type="protein sequence ID" value="OJG14829.1"/>
    <property type="molecule type" value="Genomic_DNA"/>
</dbReference>
<organism evidence="1 3">
    <name type="scientific">Enterococcus canintestini</name>
    <dbReference type="NCBI Taxonomy" id="317010"/>
    <lineage>
        <taxon>Bacteria</taxon>
        <taxon>Bacillati</taxon>
        <taxon>Bacillota</taxon>
        <taxon>Bacilli</taxon>
        <taxon>Lactobacillales</taxon>
        <taxon>Enterococcaceae</taxon>
        <taxon>Enterococcus</taxon>
    </lineage>
</organism>
<proteinExistence type="predicted"/>
<name>A0A1L8R4Z3_9ENTE</name>
<dbReference type="Pfam" id="PF06486">
    <property type="entry name" value="DUF1093"/>
    <property type="match status" value="1"/>
</dbReference>
<dbReference type="RefSeq" id="WP_071865116.1">
    <property type="nucleotide sequence ID" value="NZ_JBHLVQ010000002.1"/>
</dbReference>
<dbReference type="PANTHER" id="PTHR36433:SF2">
    <property type="entry name" value="YXEA FAMILY PROTEIN"/>
    <property type="match status" value="1"/>
</dbReference>
<dbReference type="InterPro" id="IPR006542">
    <property type="entry name" value="DUF1093"/>
</dbReference>
<dbReference type="GO" id="GO:0005524">
    <property type="term" value="F:ATP binding"/>
    <property type="evidence" value="ECO:0007669"/>
    <property type="project" value="UniProtKB-KW"/>
</dbReference>
<dbReference type="SUPFAM" id="SSF159121">
    <property type="entry name" value="BC4932-like"/>
    <property type="match status" value="1"/>
</dbReference>
<protein>
    <submittedName>
        <fullName evidence="2">Amino acid ABC transporter ATP-binding protein</fullName>
    </submittedName>
</protein>
<dbReference type="Proteomes" id="UP000182835">
    <property type="component" value="Unassembled WGS sequence"/>
</dbReference>
<dbReference type="EMBL" id="LHUG01000005">
    <property type="protein sequence ID" value="PAB01120.1"/>
    <property type="molecule type" value="Genomic_DNA"/>
</dbReference>
<dbReference type="Gene3D" id="2.40.50.480">
    <property type="match status" value="1"/>
</dbReference>
<evidence type="ECO:0000313" key="1">
    <source>
        <dbReference type="EMBL" id="OJG14829.1"/>
    </source>
</evidence>
<evidence type="ECO:0000313" key="2">
    <source>
        <dbReference type="EMBL" id="PAB01120.1"/>
    </source>
</evidence>
<evidence type="ECO:0000313" key="4">
    <source>
        <dbReference type="Proteomes" id="UP000216797"/>
    </source>
</evidence>